<dbReference type="AlphaFoldDB" id="A0A352IZA8"/>
<evidence type="ECO:0000256" key="1">
    <source>
        <dbReference type="SAM" id="Coils"/>
    </source>
</evidence>
<evidence type="ECO:0000313" key="2">
    <source>
        <dbReference type="EMBL" id="HBC36791.1"/>
    </source>
</evidence>
<gene>
    <name evidence="2" type="ORF">DC045_21275</name>
</gene>
<protein>
    <submittedName>
        <fullName evidence="2">Uncharacterized protein</fullName>
    </submittedName>
</protein>
<reference evidence="2 3" key="1">
    <citation type="journal article" date="2018" name="Nat. Biotechnol.">
        <title>A standardized bacterial taxonomy based on genome phylogeny substantially revises the tree of life.</title>
        <authorList>
            <person name="Parks D.H."/>
            <person name="Chuvochina M."/>
            <person name="Waite D.W."/>
            <person name="Rinke C."/>
            <person name="Skarshewski A."/>
            <person name="Chaumeil P.A."/>
            <person name="Hugenholtz P."/>
        </authorList>
    </citation>
    <scope>NUCLEOTIDE SEQUENCE [LARGE SCALE GENOMIC DNA]</scope>
    <source>
        <strain evidence="2">UBA9380</strain>
    </source>
</reference>
<comment type="caution">
    <text evidence="2">The sequence shown here is derived from an EMBL/GenBank/DDBJ whole genome shotgun (WGS) entry which is preliminary data.</text>
</comment>
<dbReference type="Proteomes" id="UP000263489">
    <property type="component" value="Unassembled WGS sequence"/>
</dbReference>
<dbReference type="EMBL" id="DNNA01000326">
    <property type="protein sequence ID" value="HBC36791.1"/>
    <property type="molecule type" value="Genomic_DNA"/>
</dbReference>
<sequence length="115" mass="13437">MQFNKFSRLFMDPREKLDEIISLHSVINSSWLRIDWLEEALAEMTQALQEAEEKHQENVAYQEKLMNELGKWAVLEGVAGVDDHLPMLRPVEFGITMLNLLARRDATEDNLEEEH</sequence>
<feature type="coiled-coil region" evidence="1">
    <location>
        <begin position="34"/>
        <end position="64"/>
    </location>
</feature>
<accession>A0A352IZA8</accession>
<evidence type="ECO:0000313" key="3">
    <source>
        <dbReference type="Proteomes" id="UP000263489"/>
    </source>
</evidence>
<keyword evidence="1" id="KW-0175">Coiled coil</keyword>
<organism evidence="2 3">
    <name type="scientific">Marinobacter adhaerens</name>
    <dbReference type="NCBI Taxonomy" id="1033846"/>
    <lineage>
        <taxon>Bacteria</taxon>
        <taxon>Pseudomonadati</taxon>
        <taxon>Pseudomonadota</taxon>
        <taxon>Gammaproteobacteria</taxon>
        <taxon>Pseudomonadales</taxon>
        <taxon>Marinobacteraceae</taxon>
        <taxon>Marinobacter</taxon>
    </lineage>
</organism>
<name>A0A352IZA8_9GAMM</name>
<proteinExistence type="predicted"/>